<proteinExistence type="predicted"/>
<dbReference type="OrthoDB" id="6389032at2"/>
<dbReference type="EMBL" id="MWPV01000004">
    <property type="protein sequence ID" value="OUL57231.1"/>
    <property type="molecule type" value="Genomic_DNA"/>
</dbReference>
<reference evidence="1 2" key="1">
    <citation type="submission" date="2017-02" db="EMBL/GenBank/DDBJ databases">
        <title>Pseudoalteromonas ulvae TC14 Genome.</title>
        <authorList>
            <person name="Molmeret M."/>
        </authorList>
    </citation>
    <scope>NUCLEOTIDE SEQUENCE [LARGE SCALE GENOMIC DNA]</scope>
    <source>
        <strain evidence="1">TC14</strain>
    </source>
</reference>
<evidence type="ECO:0008006" key="3">
    <source>
        <dbReference type="Google" id="ProtNLM"/>
    </source>
</evidence>
<comment type="caution">
    <text evidence="1">The sequence shown here is derived from an EMBL/GenBank/DDBJ whole genome shotgun (WGS) entry which is preliminary data.</text>
</comment>
<gene>
    <name evidence="1" type="ORF">B1199_13755</name>
</gene>
<dbReference type="InterPro" id="IPR022080">
    <property type="entry name" value="DUF3630"/>
</dbReference>
<protein>
    <recommendedName>
        <fullName evidence="3">DUF3630 domain-containing protein</fullName>
    </recommendedName>
</protein>
<organism evidence="1 2">
    <name type="scientific">Pseudoalteromonas ulvae</name>
    <dbReference type="NCBI Taxonomy" id="107327"/>
    <lineage>
        <taxon>Bacteria</taxon>
        <taxon>Pseudomonadati</taxon>
        <taxon>Pseudomonadota</taxon>
        <taxon>Gammaproteobacteria</taxon>
        <taxon>Alteromonadales</taxon>
        <taxon>Pseudoalteromonadaceae</taxon>
        <taxon>Pseudoalteromonas</taxon>
    </lineage>
</organism>
<dbReference type="Proteomes" id="UP000194841">
    <property type="component" value="Unassembled WGS sequence"/>
</dbReference>
<dbReference type="Pfam" id="PF12305">
    <property type="entry name" value="DUF3630"/>
    <property type="match status" value="1"/>
</dbReference>
<name>A0A244CNM4_PSEDV</name>
<accession>A0A244CNM4</accession>
<evidence type="ECO:0000313" key="1">
    <source>
        <dbReference type="EMBL" id="OUL57231.1"/>
    </source>
</evidence>
<sequence>MTSIIYDEQHQVLIITPETMPEDHDFELWASIFLHHTEISVQEFEQGADRHLQRFRFKEEHFNLNFEHYSASVWISGEGAFAEELLGDLRSIIA</sequence>
<dbReference type="RefSeq" id="WP_086744692.1">
    <property type="nucleotide sequence ID" value="NZ_MWPV01000004.1"/>
</dbReference>
<evidence type="ECO:0000313" key="2">
    <source>
        <dbReference type="Proteomes" id="UP000194841"/>
    </source>
</evidence>
<keyword evidence="2" id="KW-1185">Reference proteome</keyword>
<dbReference type="AlphaFoldDB" id="A0A244CNM4"/>